<name>A0A915DUS9_9BILA</name>
<evidence type="ECO:0000256" key="8">
    <source>
        <dbReference type="RuleBase" id="RU000682"/>
    </source>
</evidence>
<feature type="compositionally biased region" description="Low complexity" evidence="9">
    <location>
        <begin position="797"/>
        <end position="809"/>
    </location>
</feature>
<keyword evidence="5 7" id="KW-0371">Homeobox</keyword>
<dbReference type="Proteomes" id="UP000887574">
    <property type="component" value="Unplaced"/>
</dbReference>
<comment type="subcellular location">
    <subcellularLocation>
        <location evidence="1 7 8">Nucleus</location>
    </subcellularLocation>
</comment>
<dbReference type="GO" id="GO:0030182">
    <property type="term" value="P:neuron differentiation"/>
    <property type="evidence" value="ECO:0007669"/>
    <property type="project" value="UniProtKB-ARBA"/>
</dbReference>
<evidence type="ECO:0000256" key="3">
    <source>
        <dbReference type="ARBA" id="ARBA00022473"/>
    </source>
</evidence>
<dbReference type="GO" id="GO:0009653">
    <property type="term" value="P:anatomical structure morphogenesis"/>
    <property type="evidence" value="ECO:0007669"/>
    <property type="project" value="TreeGrafter"/>
</dbReference>
<dbReference type="InterPro" id="IPR001356">
    <property type="entry name" value="HD"/>
</dbReference>
<keyword evidence="10" id="KW-0812">Transmembrane</keyword>
<keyword evidence="6 7" id="KW-0539">Nucleus</keyword>
<evidence type="ECO:0000256" key="6">
    <source>
        <dbReference type="ARBA" id="ARBA00023242"/>
    </source>
</evidence>
<dbReference type="PANTHER" id="PTHR45882:SF3">
    <property type="entry name" value="PITUITARY HOMEOBOX HOMOLOG PTX1"/>
    <property type="match status" value="1"/>
</dbReference>
<feature type="compositionally biased region" description="Polar residues" evidence="9">
    <location>
        <begin position="754"/>
        <end position="776"/>
    </location>
</feature>
<dbReference type="GO" id="GO:0005634">
    <property type="term" value="C:nucleus"/>
    <property type="evidence" value="ECO:0007669"/>
    <property type="project" value="UniProtKB-SubCell"/>
</dbReference>
<dbReference type="WBParaSite" id="jg23176">
    <property type="protein sequence ID" value="jg23176"/>
    <property type="gene ID" value="jg23176"/>
</dbReference>
<comment type="similarity">
    <text evidence="2">Belongs to the paired homeobox family. Bicoid subfamily.</text>
</comment>
<dbReference type="FunFam" id="1.10.10.60:FF:000679">
    <property type="entry name" value="Homeobox protein aristaless"/>
    <property type="match status" value="1"/>
</dbReference>
<dbReference type="GO" id="GO:0000981">
    <property type="term" value="F:DNA-binding transcription factor activity, RNA polymerase II-specific"/>
    <property type="evidence" value="ECO:0007669"/>
    <property type="project" value="InterPro"/>
</dbReference>
<evidence type="ECO:0000256" key="1">
    <source>
        <dbReference type="ARBA" id="ARBA00004123"/>
    </source>
</evidence>
<dbReference type="PANTHER" id="PTHR45882">
    <property type="entry name" value="PITUITARY HOMEOBOX HOMOLOG PTX1"/>
    <property type="match status" value="1"/>
</dbReference>
<proteinExistence type="inferred from homology"/>
<dbReference type="Pfam" id="PF00046">
    <property type="entry name" value="Homeodomain"/>
    <property type="match status" value="1"/>
</dbReference>
<evidence type="ECO:0000259" key="11">
    <source>
        <dbReference type="PROSITE" id="PS50071"/>
    </source>
</evidence>
<evidence type="ECO:0000256" key="4">
    <source>
        <dbReference type="ARBA" id="ARBA00023125"/>
    </source>
</evidence>
<sequence>MSHSNRYLVLFVWLAVNIALIINLVLGIPLDRDLPQDGVQPSKQAFRQYTCIVHQELEPADCRLTFMTEDDEPSTITDSGCFTEKEPSLQQLRNYCPLHPTLSQEMNNSSVPLNKGHSQQACTASSTFDVIKRRKDWFLWRSADCLSTEAQFDIGCVFAATGLAGQDELRAKKLKDGTKKLNLRINSGEAKLDPNNLPSSNSTSIKILNSKEAELELQQLIQLRPSTAESMTSTNNSTSAEVSSTETAIFKQDDLVAALNGEENSQKEGINETTDVMEGSGQETTDKALSHKEFASSTDPPPYIYGFVLLLLRQLCLYWECPTTAQPTPNVVQDSNAAFSDPFGQFTVPNFAQPATATNGSASGLGLVGYGQNYGFGPHGQGNYGSGCPNSAGLGMSPLQAAAFASYYHPSPPPPASFLPPLGELSSFTSCGGGGSALQQLMMATAPTVQPHGQVGGNAGLTRKKTEKGAVKKEPGAAFPAKNGKGATRRPELPRNQLHPKSVNSSATSSQQQQKPRRQRTHFTSQQLAELESYFARNRYPDMSARDDIATWISLSEPRVRVWFKNRRAKWRKRERVASLTNSCSAVANAEALSHSINLESEACSMTTKAPATNTDKSSQPKFEPPFNHVATFNYNSSSVWPILPASSNSSNCNVSMALNRTGNTIQTSWSAAKNCDGTKATYSSSSSLQNFTPNTSQAARLQHHSRQPHSTCQQQQSVVGVNPTSALEQMKCTAEAKLRLLTTTATLKKEEVSPNSSLMPISHFNVSSNHGDNYGQQQQLQQPELFSPNSISQFTSSNNNETSSNYSSAAGTGVPSSFASFPISVYNPYNGLL</sequence>
<dbReference type="CDD" id="cd00086">
    <property type="entry name" value="homeodomain"/>
    <property type="match status" value="1"/>
</dbReference>
<evidence type="ECO:0000256" key="2">
    <source>
        <dbReference type="ARBA" id="ARBA00006503"/>
    </source>
</evidence>
<reference evidence="13" key="1">
    <citation type="submission" date="2022-11" db="UniProtKB">
        <authorList>
            <consortium name="WormBaseParasite"/>
        </authorList>
    </citation>
    <scope>IDENTIFICATION</scope>
</reference>
<dbReference type="SMART" id="SM00389">
    <property type="entry name" value="HOX"/>
    <property type="match status" value="1"/>
</dbReference>
<evidence type="ECO:0000256" key="9">
    <source>
        <dbReference type="SAM" id="MobiDB-lite"/>
    </source>
</evidence>
<evidence type="ECO:0000256" key="10">
    <source>
        <dbReference type="SAM" id="Phobius"/>
    </source>
</evidence>
<evidence type="ECO:0000313" key="13">
    <source>
        <dbReference type="WBParaSite" id="jg23176"/>
    </source>
</evidence>
<feature type="domain" description="Homeobox" evidence="11">
    <location>
        <begin position="514"/>
        <end position="574"/>
    </location>
</feature>
<organism evidence="12 13">
    <name type="scientific">Ditylenchus dipsaci</name>
    <dbReference type="NCBI Taxonomy" id="166011"/>
    <lineage>
        <taxon>Eukaryota</taxon>
        <taxon>Metazoa</taxon>
        <taxon>Ecdysozoa</taxon>
        <taxon>Nematoda</taxon>
        <taxon>Chromadorea</taxon>
        <taxon>Rhabditida</taxon>
        <taxon>Tylenchina</taxon>
        <taxon>Tylenchomorpha</taxon>
        <taxon>Sphaerularioidea</taxon>
        <taxon>Anguinidae</taxon>
        <taxon>Anguininae</taxon>
        <taxon>Ditylenchus</taxon>
    </lineage>
</organism>
<dbReference type="Gene3D" id="1.10.10.60">
    <property type="entry name" value="Homeodomain-like"/>
    <property type="match status" value="1"/>
</dbReference>
<dbReference type="InterPro" id="IPR009057">
    <property type="entry name" value="Homeodomain-like_sf"/>
</dbReference>
<keyword evidence="10" id="KW-1133">Transmembrane helix</keyword>
<evidence type="ECO:0000256" key="7">
    <source>
        <dbReference type="PROSITE-ProRule" id="PRU00108"/>
    </source>
</evidence>
<keyword evidence="4 7" id="KW-0238">DNA-binding</keyword>
<keyword evidence="3" id="KW-0217">Developmental protein</keyword>
<dbReference type="PROSITE" id="PS50071">
    <property type="entry name" value="HOMEOBOX_2"/>
    <property type="match status" value="1"/>
</dbReference>
<dbReference type="AlphaFoldDB" id="A0A915DUS9"/>
<feature type="region of interest" description="Disordered" evidence="9">
    <location>
        <begin position="685"/>
        <end position="717"/>
    </location>
</feature>
<dbReference type="GO" id="GO:0000978">
    <property type="term" value="F:RNA polymerase II cis-regulatory region sequence-specific DNA binding"/>
    <property type="evidence" value="ECO:0007669"/>
    <property type="project" value="TreeGrafter"/>
</dbReference>
<keyword evidence="12" id="KW-1185">Reference proteome</keyword>
<keyword evidence="10" id="KW-0472">Membrane</keyword>
<protein>
    <submittedName>
        <fullName evidence="13">Homeobox domain-containing protein</fullName>
    </submittedName>
</protein>
<feature type="DNA-binding region" description="Homeobox" evidence="7">
    <location>
        <begin position="516"/>
        <end position="575"/>
    </location>
</feature>
<feature type="region of interest" description="Disordered" evidence="9">
    <location>
        <begin position="751"/>
        <end position="810"/>
    </location>
</feature>
<evidence type="ECO:0000313" key="12">
    <source>
        <dbReference type="Proteomes" id="UP000887574"/>
    </source>
</evidence>
<dbReference type="Pfam" id="PF25096">
    <property type="entry name" value="DUF7808"/>
    <property type="match status" value="1"/>
</dbReference>
<feature type="compositionally biased region" description="Polar residues" evidence="9">
    <location>
        <begin position="685"/>
        <end position="700"/>
    </location>
</feature>
<dbReference type="InterPro" id="IPR017970">
    <property type="entry name" value="Homeobox_CS"/>
</dbReference>
<accession>A0A915DUS9</accession>
<evidence type="ECO:0000256" key="5">
    <source>
        <dbReference type="ARBA" id="ARBA00023155"/>
    </source>
</evidence>
<feature type="region of interest" description="Disordered" evidence="9">
    <location>
        <begin position="448"/>
        <end position="525"/>
    </location>
</feature>
<feature type="transmembrane region" description="Helical" evidence="10">
    <location>
        <begin position="7"/>
        <end position="30"/>
    </location>
</feature>
<dbReference type="InterPro" id="IPR056710">
    <property type="entry name" value="DUF7808"/>
</dbReference>
<dbReference type="PROSITE" id="PS00027">
    <property type="entry name" value="HOMEOBOX_1"/>
    <property type="match status" value="1"/>
</dbReference>
<dbReference type="SUPFAM" id="SSF46689">
    <property type="entry name" value="Homeodomain-like"/>
    <property type="match status" value="1"/>
</dbReference>